<accession>A0A426X280</accession>
<feature type="non-terminal residue" evidence="1">
    <location>
        <position position="1"/>
    </location>
</feature>
<sequence length="111" mass="12912">LFTCVRPKRHMISLHHKLLHSTASTQHSKCVRKLLLSSPLQCEVRNVSTAAFRHPSLLHGPVGRGRWRIFVGGAVRPSHPQEQRATYRCRSMLWRSYRRKEHLMFSDASRS</sequence>
<comment type="caution">
    <text evidence="1">The sequence shown here is derived from an EMBL/GenBank/DDBJ whole genome shotgun (WGS) entry which is preliminary data.</text>
</comment>
<evidence type="ECO:0000313" key="2">
    <source>
        <dbReference type="Proteomes" id="UP000287651"/>
    </source>
</evidence>
<proteinExistence type="predicted"/>
<organism evidence="1 2">
    <name type="scientific">Ensete ventricosum</name>
    <name type="common">Abyssinian banana</name>
    <name type="synonym">Musa ensete</name>
    <dbReference type="NCBI Taxonomy" id="4639"/>
    <lineage>
        <taxon>Eukaryota</taxon>
        <taxon>Viridiplantae</taxon>
        <taxon>Streptophyta</taxon>
        <taxon>Embryophyta</taxon>
        <taxon>Tracheophyta</taxon>
        <taxon>Spermatophyta</taxon>
        <taxon>Magnoliopsida</taxon>
        <taxon>Liliopsida</taxon>
        <taxon>Zingiberales</taxon>
        <taxon>Musaceae</taxon>
        <taxon>Ensete</taxon>
    </lineage>
</organism>
<dbReference type="Proteomes" id="UP000287651">
    <property type="component" value="Unassembled WGS sequence"/>
</dbReference>
<gene>
    <name evidence="1" type="ORF">B296_00059125</name>
</gene>
<protein>
    <submittedName>
        <fullName evidence="1">Uncharacterized protein</fullName>
    </submittedName>
</protein>
<dbReference type="AlphaFoldDB" id="A0A426X280"/>
<reference evidence="1 2" key="1">
    <citation type="journal article" date="2014" name="Agronomy (Basel)">
        <title>A Draft Genome Sequence for Ensete ventricosum, the Drought-Tolerant Tree Against Hunger.</title>
        <authorList>
            <person name="Harrison J."/>
            <person name="Moore K.A."/>
            <person name="Paszkiewicz K."/>
            <person name="Jones T."/>
            <person name="Grant M."/>
            <person name="Ambacheew D."/>
            <person name="Muzemil S."/>
            <person name="Studholme D.J."/>
        </authorList>
    </citation>
    <scope>NUCLEOTIDE SEQUENCE [LARGE SCALE GENOMIC DNA]</scope>
</reference>
<evidence type="ECO:0000313" key="1">
    <source>
        <dbReference type="EMBL" id="RRT33550.1"/>
    </source>
</evidence>
<name>A0A426X280_ENSVE</name>
<dbReference type="EMBL" id="AMZH03028736">
    <property type="protein sequence ID" value="RRT33550.1"/>
    <property type="molecule type" value="Genomic_DNA"/>
</dbReference>